<protein>
    <submittedName>
        <fullName evidence="4">Uncharacterized protein</fullName>
    </submittedName>
</protein>
<dbReference type="AlphaFoldDB" id="A0A9Q1Q5X8"/>
<accession>A0A9Q1Q5X8</accession>
<reference evidence="4" key="1">
    <citation type="submission" date="2022-04" db="EMBL/GenBank/DDBJ databases">
        <title>Carnegiea gigantea Genome sequencing and assembly v2.</title>
        <authorList>
            <person name="Copetti D."/>
            <person name="Sanderson M.J."/>
            <person name="Burquez A."/>
            <person name="Wojciechowski M.F."/>
        </authorList>
    </citation>
    <scope>NUCLEOTIDE SEQUENCE</scope>
    <source>
        <strain evidence="4">SGP5-SGP5p</strain>
        <tissue evidence="4">Aerial part</tissue>
    </source>
</reference>
<keyword evidence="5" id="KW-1185">Reference proteome</keyword>
<dbReference type="PANTHER" id="PTHR22904:SF533">
    <property type="entry name" value="HSP70-HSP90 ORGANIZING PROTEIN 3"/>
    <property type="match status" value="1"/>
</dbReference>
<evidence type="ECO:0000313" key="4">
    <source>
        <dbReference type="EMBL" id="KAJ8429854.1"/>
    </source>
</evidence>
<feature type="repeat" description="TPR" evidence="3">
    <location>
        <begin position="125"/>
        <end position="158"/>
    </location>
</feature>
<dbReference type="PANTHER" id="PTHR22904">
    <property type="entry name" value="TPR REPEAT CONTAINING PROTEIN"/>
    <property type="match status" value="1"/>
</dbReference>
<dbReference type="Gene3D" id="1.25.40.10">
    <property type="entry name" value="Tetratricopeptide repeat domain"/>
    <property type="match status" value="2"/>
</dbReference>
<dbReference type="EMBL" id="JAKOGI010000853">
    <property type="protein sequence ID" value="KAJ8429854.1"/>
    <property type="molecule type" value="Genomic_DNA"/>
</dbReference>
<dbReference type="OrthoDB" id="1745898at2759"/>
<evidence type="ECO:0000256" key="3">
    <source>
        <dbReference type="PROSITE-ProRule" id="PRU00339"/>
    </source>
</evidence>
<organism evidence="4 5">
    <name type="scientific">Carnegiea gigantea</name>
    <dbReference type="NCBI Taxonomy" id="171969"/>
    <lineage>
        <taxon>Eukaryota</taxon>
        <taxon>Viridiplantae</taxon>
        <taxon>Streptophyta</taxon>
        <taxon>Embryophyta</taxon>
        <taxon>Tracheophyta</taxon>
        <taxon>Spermatophyta</taxon>
        <taxon>Magnoliopsida</taxon>
        <taxon>eudicotyledons</taxon>
        <taxon>Gunneridae</taxon>
        <taxon>Pentapetalae</taxon>
        <taxon>Caryophyllales</taxon>
        <taxon>Cactineae</taxon>
        <taxon>Cactaceae</taxon>
        <taxon>Cactoideae</taxon>
        <taxon>Echinocereeae</taxon>
        <taxon>Carnegiea</taxon>
    </lineage>
</organism>
<comment type="caution">
    <text evidence="4">The sequence shown here is derived from an EMBL/GenBank/DDBJ whole genome shotgun (WGS) entry which is preliminary data.</text>
</comment>
<evidence type="ECO:0000256" key="2">
    <source>
        <dbReference type="ARBA" id="ARBA00022803"/>
    </source>
</evidence>
<keyword evidence="2 3" id="KW-0802">TPR repeat</keyword>
<proteinExistence type="predicted"/>
<dbReference type="GO" id="GO:0051879">
    <property type="term" value="F:Hsp90 protein binding"/>
    <property type="evidence" value="ECO:0007669"/>
    <property type="project" value="TreeGrafter"/>
</dbReference>
<name>A0A9Q1Q5X8_9CARY</name>
<dbReference type="Proteomes" id="UP001153076">
    <property type="component" value="Unassembled WGS sequence"/>
</dbReference>
<sequence length="220" mass="25530">MQYDECIKDCDKAIERGKELRADFKMIARALTRKGIAFKALTKHLNPDTLNKLNDAERVKKELEQQKYFDPKIADEEHKKPILPIKNPKDPKVSLLIHYDLLSNSDTGAHTMSIVWLVNWLFASKKGYTSKSAIQFFMKEYDKALKTYQEGLKHDPNNQELLDSVYVTCHMTPNGLALYKAILFYNWTDIKIFLTNAKAMQDPEIQTGNLIRLYLIPYLL</sequence>
<dbReference type="InterPro" id="IPR011990">
    <property type="entry name" value="TPR-like_helical_dom_sf"/>
</dbReference>
<gene>
    <name evidence="4" type="ORF">Cgig2_011852</name>
</gene>
<keyword evidence="1" id="KW-0677">Repeat</keyword>
<dbReference type="SUPFAM" id="SSF48452">
    <property type="entry name" value="TPR-like"/>
    <property type="match status" value="2"/>
</dbReference>
<dbReference type="InterPro" id="IPR019734">
    <property type="entry name" value="TPR_rpt"/>
</dbReference>
<dbReference type="PROSITE" id="PS50005">
    <property type="entry name" value="TPR"/>
    <property type="match status" value="1"/>
</dbReference>
<evidence type="ECO:0000313" key="5">
    <source>
        <dbReference type="Proteomes" id="UP001153076"/>
    </source>
</evidence>
<evidence type="ECO:0000256" key="1">
    <source>
        <dbReference type="ARBA" id="ARBA00022737"/>
    </source>
</evidence>